<keyword evidence="1" id="KW-0175">Coiled coil</keyword>
<dbReference type="AlphaFoldDB" id="A0A812R5N6"/>
<feature type="coiled-coil region" evidence="1">
    <location>
        <begin position="63"/>
        <end position="90"/>
    </location>
</feature>
<evidence type="ECO:0000256" key="1">
    <source>
        <dbReference type="SAM" id="Coils"/>
    </source>
</evidence>
<feature type="non-terminal residue" evidence="3">
    <location>
        <position position="217"/>
    </location>
</feature>
<accession>A0A812R5N6</accession>
<comment type="caution">
    <text evidence="3">The sequence shown here is derived from an EMBL/GenBank/DDBJ whole genome shotgun (WGS) entry which is preliminary data.</text>
</comment>
<dbReference type="EMBL" id="CAJNIZ010019066">
    <property type="protein sequence ID" value="CAE7420697.1"/>
    <property type="molecule type" value="Genomic_DNA"/>
</dbReference>
<evidence type="ECO:0000313" key="3">
    <source>
        <dbReference type="EMBL" id="CAE7420697.1"/>
    </source>
</evidence>
<protein>
    <submittedName>
        <fullName evidence="3">Uncharacterized protein</fullName>
    </submittedName>
</protein>
<dbReference type="Proteomes" id="UP000649617">
    <property type="component" value="Unassembled WGS sequence"/>
</dbReference>
<organism evidence="3 4">
    <name type="scientific">Symbiodinium pilosum</name>
    <name type="common">Dinoflagellate</name>
    <dbReference type="NCBI Taxonomy" id="2952"/>
    <lineage>
        <taxon>Eukaryota</taxon>
        <taxon>Sar</taxon>
        <taxon>Alveolata</taxon>
        <taxon>Dinophyceae</taxon>
        <taxon>Suessiales</taxon>
        <taxon>Symbiodiniaceae</taxon>
        <taxon>Symbiodinium</taxon>
    </lineage>
</organism>
<feature type="compositionally biased region" description="Low complexity" evidence="2">
    <location>
        <begin position="168"/>
        <end position="182"/>
    </location>
</feature>
<name>A0A812R5N6_SYMPI</name>
<keyword evidence="4" id="KW-1185">Reference proteome</keyword>
<reference evidence="3" key="1">
    <citation type="submission" date="2021-02" db="EMBL/GenBank/DDBJ databases">
        <authorList>
            <person name="Dougan E. K."/>
            <person name="Rhodes N."/>
            <person name="Thang M."/>
            <person name="Chan C."/>
        </authorList>
    </citation>
    <scope>NUCLEOTIDE SEQUENCE</scope>
</reference>
<feature type="compositionally biased region" description="Low complexity" evidence="2">
    <location>
        <begin position="206"/>
        <end position="217"/>
    </location>
</feature>
<feature type="region of interest" description="Disordered" evidence="2">
    <location>
        <begin position="164"/>
        <end position="217"/>
    </location>
</feature>
<sequence>MASHAALLSAAVKAACQSKAPRRTVAAVAAAVTTALLQPVAAAASNAMVPERPTGALVPTDNQEDLELRLREARIAKRRAKRQRRRAKAMAAANTSEPTVDRVATALEAVATLPCEDSVLMDTSEQGKRKTVTNDDTDMTRLLSTVPGKQRPRVEVCPQFLSEMANRSSSTDAQSQSSQGAATFNTWLEVREAMGTTVRRPGQPPSSGTAGRSGRGR</sequence>
<proteinExistence type="predicted"/>
<evidence type="ECO:0000256" key="2">
    <source>
        <dbReference type="SAM" id="MobiDB-lite"/>
    </source>
</evidence>
<gene>
    <name evidence="3" type="ORF">SPIL2461_LOCUS10344</name>
</gene>
<evidence type="ECO:0000313" key="4">
    <source>
        <dbReference type="Proteomes" id="UP000649617"/>
    </source>
</evidence>